<organism evidence="2">
    <name type="scientific">Burkholderia pseudomallei 1710a</name>
    <dbReference type="NCBI Taxonomy" id="320371"/>
    <lineage>
        <taxon>Bacteria</taxon>
        <taxon>Pseudomonadati</taxon>
        <taxon>Pseudomonadota</taxon>
        <taxon>Betaproteobacteria</taxon>
        <taxon>Burkholderiales</taxon>
        <taxon>Burkholderiaceae</taxon>
        <taxon>Burkholderia</taxon>
        <taxon>pseudomallei group</taxon>
    </lineage>
</organism>
<dbReference type="Proteomes" id="UP000001812">
    <property type="component" value="Chromosome II"/>
</dbReference>
<sequence length="98" mass="10594">MAIGLLTNRVADNGARNRSLSADAARNKASGHHGMAATGHFGVASRLKPPAESRIVMRIGAYWVPLLRRATRVTHARRTRRFAMPLSAGGAHHVRMSS</sequence>
<evidence type="ECO:0000256" key="1">
    <source>
        <dbReference type="SAM" id="MobiDB-lite"/>
    </source>
</evidence>
<dbReference type="EMBL" id="CM000833">
    <property type="protein sequence ID" value="EET05380.1"/>
    <property type="molecule type" value="Genomic_DNA"/>
</dbReference>
<dbReference type="AlphaFoldDB" id="A0A0E1VWS1"/>
<dbReference type="HOGENOM" id="CLU_2328414_0_0_4"/>
<protein>
    <submittedName>
        <fullName evidence="2">Uncharacterized protein</fullName>
    </submittedName>
</protein>
<reference evidence="2" key="1">
    <citation type="submission" date="2009-05" db="EMBL/GenBank/DDBJ databases">
        <authorList>
            <person name="Harkins D.M."/>
            <person name="DeShazer D."/>
            <person name="Woods D.E."/>
            <person name="Brinkac L.M."/>
            <person name="Brown K.A."/>
            <person name="Hung G.C."/>
            <person name="Tuanyok A."/>
            <person name="Zhang B."/>
            <person name="Nierman W.C."/>
        </authorList>
    </citation>
    <scope>NUCLEOTIDE SEQUENCE [LARGE SCALE GENOMIC DNA]</scope>
    <source>
        <strain evidence="2">1710a</strain>
    </source>
</reference>
<evidence type="ECO:0000313" key="2">
    <source>
        <dbReference type="EMBL" id="EET05380.1"/>
    </source>
</evidence>
<feature type="region of interest" description="Disordered" evidence="1">
    <location>
        <begin position="16"/>
        <end position="36"/>
    </location>
</feature>
<name>A0A0E1VWS1_BURPE</name>
<proteinExistence type="predicted"/>
<accession>A0A0E1VWS1</accession>
<gene>
    <name evidence="2" type="ORF">BURPS1710A_A1717</name>
</gene>